<comment type="similarity">
    <text evidence="2">Belongs to the oxygen-dependent FAD-linked oxidoreductase family.</text>
</comment>
<dbReference type="InterPro" id="IPR006094">
    <property type="entry name" value="Oxid_FAD_bind_N"/>
</dbReference>
<dbReference type="InterPro" id="IPR006093">
    <property type="entry name" value="Oxy_OxRdtase_FAD_BS"/>
</dbReference>
<reference evidence="7 8" key="1">
    <citation type="submission" date="2020-06" db="EMBL/GenBank/DDBJ databases">
        <authorList>
            <person name="Chanama M."/>
        </authorList>
    </citation>
    <scope>NUCLEOTIDE SEQUENCE [LARGE SCALE GENOMIC DNA]</scope>
    <source>
        <strain evidence="7 8">TBRC6557</strain>
    </source>
</reference>
<dbReference type="InterPro" id="IPR016169">
    <property type="entry name" value="FAD-bd_PCMH_sub2"/>
</dbReference>
<dbReference type="GO" id="GO:0016491">
    <property type="term" value="F:oxidoreductase activity"/>
    <property type="evidence" value="ECO:0007669"/>
    <property type="project" value="UniProtKB-KW"/>
</dbReference>
<dbReference type="AlphaFoldDB" id="A0A7Y6IK45"/>
<evidence type="ECO:0000313" key="8">
    <source>
        <dbReference type="Proteomes" id="UP000546126"/>
    </source>
</evidence>
<keyword evidence="5" id="KW-0560">Oxidoreductase</keyword>
<comment type="caution">
    <text evidence="7">The sequence shown here is derived from an EMBL/GenBank/DDBJ whole genome shotgun (WGS) entry which is preliminary data.</text>
</comment>
<organism evidence="7 8">
    <name type="scientific">Nonomuraea rhodomycinica</name>
    <dbReference type="NCBI Taxonomy" id="1712872"/>
    <lineage>
        <taxon>Bacteria</taxon>
        <taxon>Bacillati</taxon>
        <taxon>Actinomycetota</taxon>
        <taxon>Actinomycetes</taxon>
        <taxon>Streptosporangiales</taxon>
        <taxon>Streptosporangiaceae</taxon>
        <taxon>Nonomuraea</taxon>
    </lineage>
</organism>
<dbReference type="InterPro" id="IPR036318">
    <property type="entry name" value="FAD-bd_PCMH-like_sf"/>
</dbReference>
<dbReference type="InterPro" id="IPR012951">
    <property type="entry name" value="BBE"/>
</dbReference>
<protein>
    <submittedName>
        <fullName evidence="7">FAD-binding oxidoreductase</fullName>
    </submittedName>
</protein>
<dbReference type="Pfam" id="PF08031">
    <property type="entry name" value="BBE"/>
    <property type="match status" value="1"/>
</dbReference>
<dbReference type="InterPro" id="IPR016167">
    <property type="entry name" value="FAD-bd_PCMH_sub1"/>
</dbReference>
<dbReference type="PANTHER" id="PTHR42973">
    <property type="entry name" value="BINDING OXIDOREDUCTASE, PUTATIVE (AFU_ORTHOLOGUE AFUA_1G17690)-RELATED"/>
    <property type="match status" value="1"/>
</dbReference>
<name>A0A7Y6IK45_9ACTN</name>
<dbReference type="EMBL" id="JABWGO010000001">
    <property type="protein sequence ID" value="NUW39690.1"/>
    <property type="molecule type" value="Genomic_DNA"/>
</dbReference>
<gene>
    <name evidence="7" type="ORF">HT134_06020</name>
</gene>
<dbReference type="Gene3D" id="3.40.462.20">
    <property type="match status" value="1"/>
</dbReference>
<evidence type="ECO:0000313" key="7">
    <source>
        <dbReference type="EMBL" id="NUW39690.1"/>
    </source>
</evidence>
<dbReference type="Gene3D" id="3.30.43.10">
    <property type="entry name" value="Uridine Diphospho-n-acetylenolpyruvylglucosamine Reductase, domain 2"/>
    <property type="match status" value="1"/>
</dbReference>
<dbReference type="Gene3D" id="3.30.465.10">
    <property type="match status" value="1"/>
</dbReference>
<accession>A0A7Y6IK45</accession>
<sequence>MVRLIRRELEALRERCAGRVITEQDVLYDSARAVWNGAVDRRPAAIVRCAGPGDVSAAVRFAREEELEISVRGGGHNFGGSAVTSGGLMLDLSALRRVRVDPGTRRAVCEGGATWADLDAATQAYGLATPGGTVSHTGVGGLTLGGGFGWLTRTHGLTADNLMSADVVLAGGQYVHASPGDHPDLFWALRGGGGNFGVVTGFTFRLHPVGPEVHVALLFWEIERGTEALAAAEETIAGLPRRAGVLTACGLTAPPLPFVPPEHRGRLGHALLIAGFGSAEEHAATAARAARALPPLFAFAEAMPYTRLQKLLDDSAPWGVHAYEKALDVTGIGPEAAATLNEHAARKTSPMSFVPSFRLDGAFSDMNDGATAYGGSRAPHHTLSFMALTPSPEALPAERAWSRAAWQAMLPHATGAGSYVNFQVEADADRVRRAYGRDKYARLAAVKAVYDPGNVFHLNANIRPS</sequence>
<evidence type="ECO:0000256" key="3">
    <source>
        <dbReference type="ARBA" id="ARBA00022630"/>
    </source>
</evidence>
<feature type="domain" description="FAD-binding PCMH-type" evidence="6">
    <location>
        <begin position="39"/>
        <end position="209"/>
    </location>
</feature>
<dbReference type="SUPFAM" id="SSF56176">
    <property type="entry name" value="FAD-binding/transporter-associated domain-like"/>
    <property type="match status" value="1"/>
</dbReference>
<dbReference type="InterPro" id="IPR050416">
    <property type="entry name" value="FAD-linked_Oxidoreductase"/>
</dbReference>
<dbReference type="InterPro" id="IPR016166">
    <property type="entry name" value="FAD-bd_PCMH"/>
</dbReference>
<dbReference type="Proteomes" id="UP000546126">
    <property type="component" value="Unassembled WGS sequence"/>
</dbReference>
<keyword evidence="8" id="KW-1185">Reference proteome</keyword>
<dbReference type="PANTHER" id="PTHR42973:SF39">
    <property type="entry name" value="FAD-BINDING PCMH-TYPE DOMAIN-CONTAINING PROTEIN"/>
    <property type="match status" value="1"/>
</dbReference>
<evidence type="ECO:0000256" key="5">
    <source>
        <dbReference type="ARBA" id="ARBA00023002"/>
    </source>
</evidence>
<evidence type="ECO:0000259" key="6">
    <source>
        <dbReference type="PROSITE" id="PS51387"/>
    </source>
</evidence>
<dbReference type="InterPro" id="IPR016164">
    <property type="entry name" value="FAD-linked_Oxase-like_C"/>
</dbReference>
<dbReference type="RefSeq" id="WP_175599193.1">
    <property type="nucleotide sequence ID" value="NZ_JABWGO010000001.1"/>
</dbReference>
<keyword evidence="4" id="KW-0274">FAD</keyword>
<comment type="cofactor">
    <cofactor evidence="1">
        <name>FAD</name>
        <dbReference type="ChEBI" id="CHEBI:57692"/>
    </cofactor>
</comment>
<dbReference type="GO" id="GO:0071949">
    <property type="term" value="F:FAD binding"/>
    <property type="evidence" value="ECO:0007669"/>
    <property type="project" value="InterPro"/>
</dbReference>
<dbReference type="Pfam" id="PF01565">
    <property type="entry name" value="FAD_binding_4"/>
    <property type="match status" value="1"/>
</dbReference>
<keyword evidence="3" id="KW-0285">Flavoprotein</keyword>
<proteinExistence type="inferred from homology"/>
<evidence type="ECO:0000256" key="1">
    <source>
        <dbReference type="ARBA" id="ARBA00001974"/>
    </source>
</evidence>
<dbReference type="PROSITE" id="PS51387">
    <property type="entry name" value="FAD_PCMH"/>
    <property type="match status" value="1"/>
</dbReference>
<evidence type="ECO:0000256" key="2">
    <source>
        <dbReference type="ARBA" id="ARBA00005466"/>
    </source>
</evidence>
<evidence type="ECO:0000256" key="4">
    <source>
        <dbReference type="ARBA" id="ARBA00022827"/>
    </source>
</evidence>
<dbReference type="SUPFAM" id="SSF55103">
    <property type="entry name" value="FAD-linked oxidases, C-terminal domain"/>
    <property type="match status" value="1"/>
</dbReference>
<dbReference type="PROSITE" id="PS00862">
    <property type="entry name" value="OX2_COVAL_FAD"/>
    <property type="match status" value="1"/>
</dbReference>